<comment type="similarity">
    <text evidence="2">Belongs to the lin-54 family.</text>
</comment>
<dbReference type="Proteomes" id="UP001516023">
    <property type="component" value="Unassembled WGS sequence"/>
</dbReference>
<keyword evidence="7" id="KW-1185">Reference proteome</keyword>
<dbReference type="Pfam" id="PF03638">
    <property type="entry name" value="TCR"/>
    <property type="match status" value="2"/>
</dbReference>
<dbReference type="PROSITE" id="PS51634">
    <property type="entry name" value="CRC"/>
    <property type="match status" value="1"/>
</dbReference>
<evidence type="ECO:0000256" key="2">
    <source>
        <dbReference type="ARBA" id="ARBA00007267"/>
    </source>
</evidence>
<feature type="region of interest" description="Disordered" evidence="4">
    <location>
        <begin position="1"/>
        <end position="46"/>
    </location>
</feature>
<dbReference type="InterPro" id="IPR028307">
    <property type="entry name" value="Lin-54_fam"/>
</dbReference>
<dbReference type="AlphaFoldDB" id="A0ABD3NT58"/>
<feature type="domain" description="CRC" evidence="5">
    <location>
        <begin position="244"/>
        <end position="352"/>
    </location>
</feature>
<dbReference type="PANTHER" id="PTHR12446">
    <property type="entry name" value="TESMIN/TSO1-RELATED"/>
    <property type="match status" value="1"/>
</dbReference>
<accession>A0ABD3NT58</accession>
<proteinExistence type="inferred from homology"/>
<dbReference type="InterPro" id="IPR033467">
    <property type="entry name" value="Tesmin/TSO1-like_CXC"/>
</dbReference>
<evidence type="ECO:0000256" key="4">
    <source>
        <dbReference type="SAM" id="MobiDB-lite"/>
    </source>
</evidence>
<sequence>MAPNDSNQCAHFIQAAGPRDKSNQNSTANDPPSDVDTLDDDNDSFGKVCQLRSPSMEEFLKDNENGHYDKPARMHTRIQANEPENIMTLLTGEVLESPTRSASAVDSFMGKDVHSASHSYLLGCPSFSANLNSMFKIDSFKIASTAADKYKDKDNVASTLCSTKEPSFKIDIKQNARGVQNALPSLPVFQNVWSVNAFMQLPVPMPILISGTTKVLSKRKRDSEEFSPVLAAATRHFQTNGPTLDIGCRCSRTRCLKLYCDCFRGGKICTSSCSCTSCLNTKGESGEHGERTKAIHTILSRRPDAFRKKDKPSTMGCACRNSKCLKKYCVCFSEKTLCGSRCVCTDCLNVTAPQGVTGSGLNESVEDTASLPLISQLEDERTAMSII</sequence>
<evidence type="ECO:0000259" key="5">
    <source>
        <dbReference type="PROSITE" id="PS51634"/>
    </source>
</evidence>
<name>A0ABD3NT58_9STRA</name>
<evidence type="ECO:0000313" key="6">
    <source>
        <dbReference type="EMBL" id="KAL3778477.1"/>
    </source>
</evidence>
<evidence type="ECO:0000256" key="1">
    <source>
        <dbReference type="ARBA" id="ARBA00004123"/>
    </source>
</evidence>
<dbReference type="PANTHER" id="PTHR12446:SF34">
    <property type="entry name" value="PROTEIN LIN-54 HOMOLOG"/>
    <property type="match status" value="1"/>
</dbReference>
<dbReference type="GO" id="GO:0005634">
    <property type="term" value="C:nucleus"/>
    <property type="evidence" value="ECO:0007669"/>
    <property type="project" value="UniProtKB-SubCell"/>
</dbReference>
<reference evidence="6 7" key="1">
    <citation type="journal article" date="2020" name="G3 (Bethesda)">
        <title>Improved Reference Genome for Cyclotella cryptica CCMP332, a Model for Cell Wall Morphogenesis, Salinity Adaptation, and Lipid Production in Diatoms (Bacillariophyta).</title>
        <authorList>
            <person name="Roberts W.R."/>
            <person name="Downey K.M."/>
            <person name="Ruck E.C."/>
            <person name="Traller J.C."/>
            <person name="Alverson A.J."/>
        </authorList>
    </citation>
    <scope>NUCLEOTIDE SEQUENCE [LARGE SCALE GENOMIC DNA]</scope>
    <source>
        <strain evidence="6 7">CCMP332</strain>
    </source>
</reference>
<gene>
    <name evidence="6" type="ORF">HJC23_001282</name>
</gene>
<protein>
    <recommendedName>
        <fullName evidence="5">CRC domain-containing protein</fullName>
    </recommendedName>
</protein>
<comment type="caution">
    <text evidence="6">The sequence shown here is derived from an EMBL/GenBank/DDBJ whole genome shotgun (WGS) entry which is preliminary data.</text>
</comment>
<dbReference type="SMART" id="SM01114">
    <property type="entry name" value="CXC"/>
    <property type="match status" value="2"/>
</dbReference>
<organism evidence="6 7">
    <name type="scientific">Cyclotella cryptica</name>
    <dbReference type="NCBI Taxonomy" id="29204"/>
    <lineage>
        <taxon>Eukaryota</taxon>
        <taxon>Sar</taxon>
        <taxon>Stramenopiles</taxon>
        <taxon>Ochrophyta</taxon>
        <taxon>Bacillariophyta</taxon>
        <taxon>Coscinodiscophyceae</taxon>
        <taxon>Thalassiosirophycidae</taxon>
        <taxon>Stephanodiscales</taxon>
        <taxon>Stephanodiscaceae</taxon>
        <taxon>Cyclotella</taxon>
    </lineage>
</organism>
<evidence type="ECO:0000256" key="3">
    <source>
        <dbReference type="ARBA" id="ARBA00023242"/>
    </source>
</evidence>
<dbReference type="EMBL" id="JABMIG020000433">
    <property type="protein sequence ID" value="KAL3778477.1"/>
    <property type="molecule type" value="Genomic_DNA"/>
</dbReference>
<evidence type="ECO:0000313" key="7">
    <source>
        <dbReference type="Proteomes" id="UP001516023"/>
    </source>
</evidence>
<keyword evidence="3" id="KW-0539">Nucleus</keyword>
<dbReference type="InterPro" id="IPR005172">
    <property type="entry name" value="CRC"/>
</dbReference>
<comment type="subcellular location">
    <subcellularLocation>
        <location evidence="1">Nucleus</location>
    </subcellularLocation>
</comment>